<organism evidence="3 4">
    <name type="scientific">Candidatus Magnetaquiglobus chichijimensis</name>
    <dbReference type="NCBI Taxonomy" id="3141448"/>
    <lineage>
        <taxon>Bacteria</taxon>
        <taxon>Pseudomonadati</taxon>
        <taxon>Pseudomonadota</taxon>
        <taxon>Magnetococcia</taxon>
        <taxon>Magnetococcales</taxon>
        <taxon>Candidatus Magnetaquicoccaceae</taxon>
        <taxon>Candidatus Magnetaquiglobus</taxon>
    </lineage>
</organism>
<dbReference type="EMBL" id="BAAFGK010000004">
    <property type="protein sequence ID" value="GAB0058073.1"/>
    <property type="molecule type" value="Genomic_DNA"/>
</dbReference>
<evidence type="ECO:0000313" key="4">
    <source>
        <dbReference type="Proteomes" id="UP001628193"/>
    </source>
</evidence>
<dbReference type="Proteomes" id="UP001628193">
    <property type="component" value="Unassembled WGS sequence"/>
</dbReference>
<comment type="caution">
    <text evidence="3">The sequence shown here is derived from an EMBL/GenBank/DDBJ whole genome shotgun (WGS) entry which is preliminary data.</text>
</comment>
<name>A0ABQ0CB30_9PROT</name>
<dbReference type="Pfam" id="PF10073">
    <property type="entry name" value="GapR_DNA-bd"/>
    <property type="match status" value="1"/>
</dbReference>
<accession>A0ABQ0CB30</accession>
<protein>
    <recommendedName>
        <fullName evidence="2">GapR-like DNA-binding domain-containing protein</fullName>
    </recommendedName>
</protein>
<gene>
    <name evidence="3" type="ORF">SIID45300_02415</name>
</gene>
<feature type="domain" description="GapR-like DNA-binding" evidence="2">
    <location>
        <begin position="21"/>
        <end position="91"/>
    </location>
</feature>
<sequence>MNAAQKLKAVTNPDPLNANSDDDLRRYIERIERLEEEKSGIAADIRAVYLEAKAQGFDTKTMRKMIRLRAMQPYAIEDEDALNDLYRSKLGLNFGK</sequence>
<evidence type="ECO:0000313" key="3">
    <source>
        <dbReference type="EMBL" id="GAB0058073.1"/>
    </source>
</evidence>
<proteinExistence type="predicted"/>
<dbReference type="InterPro" id="IPR046367">
    <property type="entry name" value="GapR-like_DNA-bd"/>
</dbReference>
<dbReference type="RefSeq" id="WP_420905753.1">
    <property type="nucleotide sequence ID" value="NZ_BAAFGK010000004.1"/>
</dbReference>
<reference evidence="3 4" key="2">
    <citation type="submission" date="2024-09" db="EMBL/GenBank/DDBJ databases">
        <title>Draft genome sequence of Candidatus Magnetaquicoccaceae bacterium FCR-1.</title>
        <authorList>
            <person name="Shimoshige H."/>
            <person name="Shimamura S."/>
            <person name="Taoka A."/>
            <person name="Kobayashi H."/>
            <person name="Maekawa T."/>
        </authorList>
    </citation>
    <scope>NUCLEOTIDE SEQUENCE [LARGE SCALE GENOMIC DNA]</scope>
    <source>
        <strain evidence="3 4">FCR-1</strain>
    </source>
</reference>
<keyword evidence="1" id="KW-0175">Coiled coil</keyword>
<reference evidence="3 4" key="1">
    <citation type="submission" date="2024-05" db="EMBL/GenBank/DDBJ databases">
        <authorList>
            <consortium name="Candidatus Magnetaquicoccaceae bacterium FCR-1 genome sequencing consortium"/>
            <person name="Shimoshige H."/>
            <person name="Shimamura S."/>
            <person name="Taoka A."/>
            <person name="Kobayashi H."/>
            <person name="Maekawa T."/>
        </authorList>
    </citation>
    <scope>NUCLEOTIDE SEQUENCE [LARGE SCALE GENOMIC DNA]</scope>
    <source>
        <strain evidence="3 4">FCR-1</strain>
    </source>
</reference>
<evidence type="ECO:0000259" key="2">
    <source>
        <dbReference type="Pfam" id="PF10073"/>
    </source>
</evidence>
<evidence type="ECO:0000256" key="1">
    <source>
        <dbReference type="SAM" id="Coils"/>
    </source>
</evidence>
<keyword evidence="4" id="KW-1185">Reference proteome</keyword>
<feature type="coiled-coil region" evidence="1">
    <location>
        <begin position="17"/>
        <end position="44"/>
    </location>
</feature>